<comment type="caution">
    <text evidence="3">The sequence shown here is derived from an EMBL/GenBank/DDBJ whole genome shotgun (WGS) entry which is preliminary data.</text>
</comment>
<name>A0A1N7ETT3_9SPHI</name>
<keyword evidence="1" id="KW-0732">Signal</keyword>
<feature type="signal peptide" evidence="1">
    <location>
        <begin position="1"/>
        <end position="22"/>
    </location>
</feature>
<dbReference type="EMBL" id="JACHCA010000002">
    <property type="protein sequence ID" value="MBB6126495.1"/>
    <property type="molecule type" value="Genomic_DNA"/>
</dbReference>
<evidence type="ECO:0000256" key="1">
    <source>
        <dbReference type="SAM" id="SignalP"/>
    </source>
</evidence>
<organism evidence="3 5">
    <name type="scientific">Mucilaginibacter lappiensis</name>
    <dbReference type="NCBI Taxonomy" id="354630"/>
    <lineage>
        <taxon>Bacteria</taxon>
        <taxon>Pseudomonadati</taxon>
        <taxon>Bacteroidota</taxon>
        <taxon>Sphingobacteriia</taxon>
        <taxon>Sphingobacteriales</taxon>
        <taxon>Sphingobacteriaceae</taxon>
        <taxon>Mucilaginibacter</taxon>
    </lineage>
</organism>
<dbReference type="OrthoDB" id="1349136at2"/>
<dbReference type="AlphaFoldDB" id="A0A1N7ETT3"/>
<gene>
    <name evidence="3" type="ORF">HDF22_000600</name>
    <name evidence="2" type="ORF">HDF23_004759</name>
</gene>
<accession>A0A1N7ETT3</accession>
<evidence type="ECO:0000313" key="5">
    <source>
        <dbReference type="Proteomes" id="UP000548326"/>
    </source>
</evidence>
<proteinExistence type="predicted"/>
<protein>
    <submittedName>
        <fullName evidence="3">Uncharacterized protein</fullName>
    </submittedName>
</protein>
<feature type="chain" id="PRO_5044563173" evidence="1">
    <location>
        <begin position="23"/>
        <end position="194"/>
    </location>
</feature>
<dbReference type="PROSITE" id="PS51257">
    <property type="entry name" value="PROKAR_LIPOPROTEIN"/>
    <property type="match status" value="1"/>
</dbReference>
<dbReference type="RefSeq" id="WP_076376904.1">
    <property type="nucleotide sequence ID" value="NZ_FTMG01000015.1"/>
</dbReference>
<reference evidence="4 5" key="1">
    <citation type="submission" date="2020-08" db="EMBL/GenBank/DDBJ databases">
        <title>Genomic Encyclopedia of Type Strains, Phase IV (KMG-V): Genome sequencing to study the core and pangenomes of soil and plant-associated prokaryotes.</title>
        <authorList>
            <person name="Whitman W."/>
        </authorList>
    </citation>
    <scope>NUCLEOTIDE SEQUENCE [LARGE SCALE GENOMIC DNA]</scope>
    <source>
        <strain evidence="2 4">ANJLi2</strain>
        <strain evidence="3 5">MP601</strain>
    </source>
</reference>
<dbReference type="EMBL" id="JACHCB010000015">
    <property type="protein sequence ID" value="MBB6111986.1"/>
    <property type="molecule type" value="Genomic_DNA"/>
</dbReference>
<evidence type="ECO:0000313" key="4">
    <source>
        <dbReference type="Proteomes" id="UP000541583"/>
    </source>
</evidence>
<dbReference type="Proteomes" id="UP000541583">
    <property type="component" value="Unassembled WGS sequence"/>
</dbReference>
<evidence type="ECO:0000313" key="2">
    <source>
        <dbReference type="EMBL" id="MBB6111986.1"/>
    </source>
</evidence>
<keyword evidence="4" id="KW-1185">Reference proteome</keyword>
<sequence length="194" mass="20814">MKKTHFLIAFALLIAVTLASCSKDKNDANNGNNNNNPGNDSVTFVINGGTFKNKVITFHADSKQAQNGAFVGNSGYLKINLTDTPPGGTSVNTTLDIALPHAATGKTNVSDPITNNILGGIDKKAYFLLQLQENGDNRILDWDHKTPTQTPGTITVTKFESVNGVVEGDFQGTVVDNYVNYVITKGHFVATRKS</sequence>
<dbReference type="Proteomes" id="UP000548326">
    <property type="component" value="Unassembled WGS sequence"/>
</dbReference>
<evidence type="ECO:0000313" key="3">
    <source>
        <dbReference type="EMBL" id="MBB6126495.1"/>
    </source>
</evidence>